<name>A0A383BVS4_9ZZZZ</name>
<gene>
    <name evidence="1" type="ORF">METZ01_LOCUS477121</name>
</gene>
<dbReference type="SUPFAM" id="SSF51735">
    <property type="entry name" value="NAD(P)-binding Rossmann-fold domains"/>
    <property type="match status" value="1"/>
</dbReference>
<dbReference type="Pfam" id="PF00106">
    <property type="entry name" value="adh_short"/>
    <property type="match status" value="1"/>
</dbReference>
<dbReference type="Gene3D" id="3.40.50.720">
    <property type="entry name" value="NAD(P)-binding Rossmann-like Domain"/>
    <property type="match status" value="1"/>
</dbReference>
<feature type="non-terminal residue" evidence="1">
    <location>
        <position position="34"/>
    </location>
</feature>
<reference evidence="1" key="1">
    <citation type="submission" date="2018-05" db="EMBL/GenBank/DDBJ databases">
        <authorList>
            <person name="Lanie J.A."/>
            <person name="Ng W.-L."/>
            <person name="Kazmierczak K.M."/>
            <person name="Andrzejewski T.M."/>
            <person name="Davidsen T.M."/>
            <person name="Wayne K.J."/>
            <person name="Tettelin H."/>
            <person name="Glass J.I."/>
            <person name="Rusch D."/>
            <person name="Podicherti R."/>
            <person name="Tsui H.-C.T."/>
            <person name="Winkler M.E."/>
        </authorList>
    </citation>
    <scope>NUCLEOTIDE SEQUENCE</scope>
</reference>
<dbReference type="InterPro" id="IPR036291">
    <property type="entry name" value="NAD(P)-bd_dom_sf"/>
</dbReference>
<dbReference type="AlphaFoldDB" id="A0A383BVS4"/>
<dbReference type="InterPro" id="IPR002347">
    <property type="entry name" value="SDR_fam"/>
</dbReference>
<proteinExistence type="predicted"/>
<dbReference type="EMBL" id="UINC01203829">
    <property type="protein sequence ID" value="SVE24267.1"/>
    <property type="molecule type" value="Genomic_DNA"/>
</dbReference>
<accession>A0A383BVS4</accession>
<protein>
    <submittedName>
        <fullName evidence="1">Uncharacterized protein</fullName>
    </submittedName>
</protein>
<organism evidence="1">
    <name type="scientific">marine metagenome</name>
    <dbReference type="NCBI Taxonomy" id="408172"/>
    <lineage>
        <taxon>unclassified sequences</taxon>
        <taxon>metagenomes</taxon>
        <taxon>ecological metagenomes</taxon>
    </lineage>
</organism>
<sequence>MRLEDKVALITGASSGIGKESALLFAKEGAKIVA</sequence>
<evidence type="ECO:0000313" key="1">
    <source>
        <dbReference type="EMBL" id="SVE24267.1"/>
    </source>
</evidence>